<dbReference type="InParanoid" id="A0A1Q6DWT6"/>
<evidence type="ECO:0000313" key="9">
    <source>
        <dbReference type="Proteomes" id="UP000185744"/>
    </source>
</evidence>
<evidence type="ECO:0000256" key="7">
    <source>
        <dbReference type="SAM" id="Phobius"/>
    </source>
</evidence>
<dbReference type="EMBL" id="MSDW01000001">
    <property type="protein sequence ID" value="OKY78816.1"/>
    <property type="molecule type" value="Genomic_DNA"/>
</dbReference>
<feature type="transmembrane region" description="Helical" evidence="7">
    <location>
        <begin position="268"/>
        <end position="292"/>
    </location>
</feature>
<dbReference type="STRING" id="1903181.BTN85_1319"/>
<dbReference type="Pfam" id="PF03773">
    <property type="entry name" value="ArsP_1"/>
    <property type="match status" value="2"/>
</dbReference>
<keyword evidence="3" id="KW-1003">Cell membrane</keyword>
<evidence type="ECO:0000256" key="6">
    <source>
        <dbReference type="ARBA" id="ARBA00023136"/>
    </source>
</evidence>
<comment type="similarity">
    <text evidence="2">Belongs to the UPF0718 family.</text>
</comment>
<feature type="transmembrane region" description="Helical" evidence="7">
    <location>
        <begin position="96"/>
        <end position="117"/>
    </location>
</feature>
<feature type="transmembrane region" description="Helical" evidence="7">
    <location>
        <begin position="200"/>
        <end position="228"/>
    </location>
</feature>
<reference evidence="8" key="1">
    <citation type="submission" date="2016-12" db="EMBL/GenBank/DDBJ databases">
        <title>Discovery of methanogenic haloarchaea.</title>
        <authorList>
            <person name="Sorokin D.Y."/>
            <person name="Makarova K.S."/>
            <person name="Abbas B."/>
            <person name="Ferrer M."/>
            <person name="Golyshin P.N."/>
        </authorList>
    </citation>
    <scope>NUCLEOTIDE SEQUENCE [LARGE SCALE GENOMIC DNA]</scope>
    <source>
        <strain evidence="8">HMET1</strain>
    </source>
</reference>
<comment type="caution">
    <text evidence="8">The sequence shown here is derived from an EMBL/GenBank/DDBJ whole genome shotgun (WGS) entry which is preliminary data.</text>
</comment>
<dbReference type="GO" id="GO:0005886">
    <property type="term" value="C:plasma membrane"/>
    <property type="evidence" value="ECO:0007669"/>
    <property type="project" value="UniProtKB-SubCell"/>
</dbReference>
<evidence type="ECO:0000256" key="4">
    <source>
        <dbReference type="ARBA" id="ARBA00022692"/>
    </source>
</evidence>
<evidence type="ECO:0000256" key="1">
    <source>
        <dbReference type="ARBA" id="ARBA00004651"/>
    </source>
</evidence>
<evidence type="ECO:0000256" key="5">
    <source>
        <dbReference type="ARBA" id="ARBA00022989"/>
    </source>
</evidence>
<evidence type="ECO:0000256" key="3">
    <source>
        <dbReference type="ARBA" id="ARBA00022475"/>
    </source>
</evidence>
<feature type="transmembrane region" description="Helical" evidence="7">
    <location>
        <begin position="332"/>
        <end position="352"/>
    </location>
</feature>
<dbReference type="Proteomes" id="UP000185744">
    <property type="component" value="Unassembled WGS sequence"/>
</dbReference>
<keyword evidence="4 7" id="KW-0812">Transmembrane</keyword>
<accession>A0A1Q6DWT6</accession>
<keyword evidence="5 7" id="KW-1133">Transmembrane helix</keyword>
<name>A0A1Q6DWT6_METT1</name>
<sequence>MVPAFFIAGGIDSVIPRNSIVKYLGAGTKKWVSYSIASVSGMALAVCSCTILPMFASIYKKGAGIGPASAFLFSGPAINLLAIVFTARVLGLDLGAARAFFAVFAAIVIGIIMAFFFQKNDSESSFENQGFSTGVEKEGKSKWVLVAFFGLQVAILLVAASPILGELIRYFGSLILILVLAIVLKKYFTSKEVKKWFEKTWWFVKLIFPVLIAGTFVIGVIGGSAAIFQGMDPFEPVNIGEKTFMAYKVSIGQYTQQLFGQNTLLSNLVASVIGAVLYMPTLLEVPIVGDFFGYLHGMMDAGPALAILLAGPSMSLPNMIVIWRVMKTKRTLLYISLVAIVSTLIGLLWGFLV</sequence>
<protein>
    <submittedName>
        <fullName evidence="8">Permease</fullName>
    </submittedName>
</protein>
<evidence type="ECO:0000256" key="2">
    <source>
        <dbReference type="ARBA" id="ARBA00006386"/>
    </source>
</evidence>
<dbReference type="InterPro" id="IPR005524">
    <property type="entry name" value="DUF318"/>
</dbReference>
<feature type="transmembrane region" description="Helical" evidence="7">
    <location>
        <begin position="304"/>
        <end position="326"/>
    </location>
</feature>
<feature type="transmembrane region" description="Helical" evidence="7">
    <location>
        <begin position="170"/>
        <end position="188"/>
    </location>
</feature>
<feature type="transmembrane region" description="Helical" evidence="7">
    <location>
        <begin position="68"/>
        <end position="90"/>
    </location>
</feature>
<feature type="transmembrane region" description="Helical" evidence="7">
    <location>
        <begin position="31"/>
        <end position="56"/>
    </location>
</feature>
<gene>
    <name evidence="8" type="ORF">BTN85_1319</name>
</gene>
<dbReference type="PANTHER" id="PTHR43299:SF1">
    <property type="entry name" value="UPF0718 PROTEIN YRAQ"/>
    <property type="match status" value="1"/>
</dbReference>
<feature type="transmembrane region" description="Helical" evidence="7">
    <location>
        <begin position="143"/>
        <end position="164"/>
    </location>
</feature>
<dbReference type="PANTHER" id="PTHR43299">
    <property type="entry name" value="UPF0718 PROTEIN YRAQ"/>
    <property type="match status" value="1"/>
</dbReference>
<keyword evidence="6 7" id="KW-0472">Membrane</keyword>
<proteinExistence type="inferred from homology"/>
<keyword evidence="9" id="KW-1185">Reference proteome</keyword>
<dbReference type="AlphaFoldDB" id="A0A1Q6DWT6"/>
<comment type="subcellular location">
    <subcellularLocation>
        <location evidence="1">Cell membrane</location>
        <topology evidence="1">Multi-pass membrane protein</topology>
    </subcellularLocation>
</comment>
<organism evidence="8 9">
    <name type="scientific">Methanohalarchaeum thermophilum</name>
    <dbReference type="NCBI Taxonomy" id="1903181"/>
    <lineage>
        <taxon>Archaea</taxon>
        <taxon>Methanobacteriati</taxon>
        <taxon>Methanobacteriota</taxon>
        <taxon>Methanonatronarchaeia</taxon>
        <taxon>Methanonatronarchaeales</taxon>
        <taxon>Methanonatronarchaeaceae</taxon>
        <taxon>Candidatus Methanohalarchaeum</taxon>
    </lineage>
</organism>
<evidence type="ECO:0000313" key="8">
    <source>
        <dbReference type="EMBL" id="OKY78816.1"/>
    </source>
</evidence>